<evidence type="ECO:0000259" key="8">
    <source>
        <dbReference type="PROSITE" id="PS50110"/>
    </source>
</evidence>
<dbReference type="InterPro" id="IPR002197">
    <property type="entry name" value="HTH_Fis"/>
</dbReference>
<dbReference type="PROSITE" id="PS50045">
    <property type="entry name" value="SIGMA54_INTERACT_4"/>
    <property type="match status" value="1"/>
</dbReference>
<name>A0AAU9EEN8_9BACT</name>
<dbReference type="Pfam" id="PF00072">
    <property type="entry name" value="Response_reg"/>
    <property type="match status" value="1"/>
</dbReference>
<evidence type="ECO:0000313" key="9">
    <source>
        <dbReference type="EMBL" id="BEQ15255.1"/>
    </source>
</evidence>
<dbReference type="AlphaFoldDB" id="A0AAU9EEN8"/>
<dbReference type="PROSITE" id="PS00676">
    <property type="entry name" value="SIGMA54_INTERACT_2"/>
    <property type="match status" value="1"/>
</dbReference>
<dbReference type="GO" id="GO:0005524">
    <property type="term" value="F:ATP binding"/>
    <property type="evidence" value="ECO:0007669"/>
    <property type="project" value="UniProtKB-KW"/>
</dbReference>
<dbReference type="PROSITE" id="PS00688">
    <property type="entry name" value="SIGMA54_INTERACT_3"/>
    <property type="match status" value="1"/>
</dbReference>
<evidence type="ECO:0000256" key="3">
    <source>
        <dbReference type="ARBA" id="ARBA00023015"/>
    </source>
</evidence>
<dbReference type="InterPro" id="IPR001789">
    <property type="entry name" value="Sig_transdc_resp-reg_receiver"/>
</dbReference>
<dbReference type="CDD" id="cd00009">
    <property type="entry name" value="AAA"/>
    <property type="match status" value="1"/>
</dbReference>
<feature type="domain" description="Response regulatory" evidence="8">
    <location>
        <begin position="14"/>
        <end position="131"/>
    </location>
</feature>
<feature type="modified residue" description="4-aspartylphosphate" evidence="6">
    <location>
        <position position="64"/>
    </location>
</feature>
<dbReference type="InterPro" id="IPR025943">
    <property type="entry name" value="Sigma_54_int_dom_ATP-bd_2"/>
</dbReference>
<keyword evidence="5" id="KW-0804">Transcription</keyword>
<keyword evidence="2" id="KW-0067">ATP-binding</keyword>
<evidence type="ECO:0000259" key="7">
    <source>
        <dbReference type="PROSITE" id="PS50045"/>
    </source>
</evidence>
<dbReference type="Proteomes" id="UP001366166">
    <property type="component" value="Chromosome"/>
</dbReference>
<gene>
    <name evidence="9" type="ORF">FAK_23210</name>
</gene>
<dbReference type="PROSITE" id="PS50110">
    <property type="entry name" value="RESPONSE_REGULATORY"/>
    <property type="match status" value="1"/>
</dbReference>
<proteinExistence type="predicted"/>
<sequence length="480" mass="52994">MSDAPLPRVKPHARVLVVEDDADSSLLFAALMESEGHEAVKADSGEEALELLAQDSDFDLVLLDLVLPGVGGWEVLERIKTDGKLRYVPVVVLSALDDKATTIKALELGAEDFLSKPVDVERMLSRVRVMLRIRSLYEDLIHERSGRQHAQRSLEMRRYFGQVMGGSSQVQQLADVLENVVDTDATVLLEGESGTGKGLLAESVHRFSRRSQGPMVVVNCSAYPETLLSSELFGHEKGAFTGAIRRKPGRFELAHGGTIFLDEIAEISPLTQLTLLRVIQDHQFERVGGEKTLTVDVRVLAATNKPLAGMVEKGLFREDLFYRLNVVRLEVPSLRTRPEDIPFLANSFLNSQAEKLGKAIYGFEREALTRLMSYGWPGNVRELKNVVEHAALMCREDVICLANLPARLADDQATGATGLAAAPVGRLWDNEREIIAHTLERVNWNKYRAAQVLGIARSTLYGKIKKHGLTPPAGSEASQD</sequence>
<dbReference type="SMART" id="SM00382">
    <property type="entry name" value="AAA"/>
    <property type="match status" value="1"/>
</dbReference>
<dbReference type="SUPFAM" id="SSF46689">
    <property type="entry name" value="Homeodomain-like"/>
    <property type="match status" value="1"/>
</dbReference>
<dbReference type="GO" id="GO:0000160">
    <property type="term" value="P:phosphorelay signal transduction system"/>
    <property type="evidence" value="ECO:0007669"/>
    <property type="project" value="InterPro"/>
</dbReference>
<dbReference type="SUPFAM" id="SSF52540">
    <property type="entry name" value="P-loop containing nucleoside triphosphate hydrolases"/>
    <property type="match status" value="1"/>
</dbReference>
<dbReference type="RefSeq" id="WP_338599418.1">
    <property type="nucleotide sequence ID" value="NZ_AP028679.1"/>
</dbReference>
<keyword evidence="6" id="KW-0597">Phosphoprotein</keyword>
<dbReference type="PANTHER" id="PTHR32071:SF57">
    <property type="entry name" value="C4-DICARBOXYLATE TRANSPORT TRANSCRIPTIONAL REGULATORY PROTEIN DCTD"/>
    <property type="match status" value="1"/>
</dbReference>
<dbReference type="InterPro" id="IPR025662">
    <property type="entry name" value="Sigma_54_int_dom_ATP-bd_1"/>
</dbReference>
<dbReference type="SUPFAM" id="SSF52172">
    <property type="entry name" value="CheY-like"/>
    <property type="match status" value="1"/>
</dbReference>
<protein>
    <submittedName>
        <fullName evidence="9">Acetoacetate metabolism regulatory protein AtoC</fullName>
    </submittedName>
</protein>
<dbReference type="PANTHER" id="PTHR32071">
    <property type="entry name" value="TRANSCRIPTIONAL REGULATORY PROTEIN"/>
    <property type="match status" value="1"/>
</dbReference>
<dbReference type="InterPro" id="IPR003593">
    <property type="entry name" value="AAA+_ATPase"/>
</dbReference>
<organism evidence="9 10">
    <name type="scientific">Desulfoferula mesophila</name>
    <dbReference type="NCBI Taxonomy" id="3058419"/>
    <lineage>
        <taxon>Bacteria</taxon>
        <taxon>Pseudomonadati</taxon>
        <taxon>Thermodesulfobacteriota</taxon>
        <taxon>Desulfarculia</taxon>
        <taxon>Desulfarculales</taxon>
        <taxon>Desulfarculaceae</taxon>
        <taxon>Desulfoferula</taxon>
    </lineage>
</organism>
<dbReference type="EMBL" id="AP028679">
    <property type="protein sequence ID" value="BEQ15255.1"/>
    <property type="molecule type" value="Genomic_DNA"/>
</dbReference>
<dbReference type="Pfam" id="PF25601">
    <property type="entry name" value="AAA_lid_14"/>
    <property type="match status" value="1"/>
</dbReference>
<dbReference type="Pfam" id="PF02954">
    <property type="entry name" value="HTH_8"/>
    <property type="match status" value="1"/>
</dbReference>
<evidence type="ECO:0000256" key="5">
    <source>
        <dbReference type="ARBA" id="ARBA00023163"/>
    </source>
</evidence>
<evidence type="ECO:0000256" key="1">
    <source>
        <dbReference type="ARBA" id="ARBA00022741"/>
    </source>
</evidence>
<evidence type="ECO:0000256" key="6">
    <source>
        <dbReference type="PROSITE-ProRule" id="PRU00169"/>
    </source>
</evidence>
<accession>A0AAU9EEN8</accession>
<dbReference type="PROSITE" id="PS00675">
    <property type="entry name" value="SIGMA54_INTERACT_1"/>
    <property type="match status" value="1"/>
</dbReference>
<evidence type="ECO:0000313" key="10">
    <source>
        <dbReference type="Proteomes" id="UP001366166"/>
    </source>
</evidence>
<dbReference type="SMART" id="SM00448">
    <property type="entry name" value="REC"/>
    <property type="match status" value="1"/>
</dbReference>
<dbReference type="GO" id="GO:0006355">
    <property type="term" value="P:regulation of DNA-templated transcription"/>
    <property type="evidence" value="ECO:0007669"/>
    <property type="project" value="InterPro"/>
</dbReference>
<feature type="domain" description="Sigma-54 factor interaction" evidence="7">
    <location>
        <begin position="163"/>
        <end position="392"/>
    </location>
</feature>
<dbReference type="InterPro" id="IPR027417">
    <property type="entry name" value="P-loop_NTPase"/>
</dbReference>
<dbReference type="Gene3D" id="1.10.10.60">
    <property type="entry name" value="Homeodomain-like"/>
    <property type="match status" value="1"/>
</dbReference>
<dbReference type="InterPro" id="IPR025944">
    <property type="entry name" value="Sigma_54_int_dom_CS"/>
</dbReference>
<dbReference type="Gene3D" id="3.40.50.2300">
    <property type="match status" value="1"/>
</dbReference>
<keyword evidence="1" id="KW-0547">Nucleotide-binding</keyword>
<dbReference type="KEGG" id="dmp:FAK_23210"/>
<dbReference type="PRINTS" id="PR01590">
    <property type="entry name" value="HTHFIS"/>
</dbReference>
<dbReference type="Gene3D" id="3.40.50.300">
    <property type="entry name" value="P-loop containing nucleotide triphosphate hydrolases"/>
    <property type="match status" value="1"/>
</dbReference>
<keyword evidence="10" id="KW-1185">Reference proteome</keyword>
<dbReference type="FunFam" id="3.40.50.300:FF:000006">
    <property type="entry name" value="DNA-binding transcriptional regulator NtrC"/>
    <property type="match status" value="1"/>
</dbReference>
<dbReference type="Pfam" id="PF00158">
    <property type="entry name" value="Sigma54_activat"/>
    <property type="match status" value="1"/>
</dbReference>
<dbReference type="Gene3D" id="1.10.8.60">
    <property type="match status" value="1"/>
</dbReference>
<keyword evidence="3" id="KW-0805">Transcription regulation</keyword>
<keyword evidence="4" id="KW-0238">DNA-binding</keyword>
<dbReference type="InterPro" id="IPR011006">
    <property type="entry name" value="CheY-like_superfamily"/>
</dbReference>
<dbReference type="InterPro" id="IPR009057">
    <property type="entry name" value="Homeodomain-like_sf"/>
</dbReference>
<reference evidence="10" key="1">
    <citation type="journal article" date="2023" name="Arch. Microbiol.">
        <title>Desulfoferula mesophilus gen. nov. sp. nov., a mesophilic sulfate-reducing bacterium isolated from a brackish lake sediment.</title>
        <authorList>
            <person name="Watanabe T."/>
            <person name="Yabe T."/>
            <person name="Tsuji J.M."/>
            <person name="Fukui M."/>
        </authorList>
    </citation>
    <scope>NUCLEOTIDE SEQUENCE [LARGE SCALE GENOMIC DNA]</scope>
    <source>
        <strain evidence="10">12FAK</strain>
    </source>
</reference>
<evidence type="ECO:0000256" key="2">
    <source>
        <dbReference type="ARBA" id="ARBA00022840"/>
    </source>
</evidence>
<dbReference type="GO" id="GO:0043565">
    <property type="term" value="F:sequence-specific DNA binding"/>
    <property type="evidence" value="ECO:0007669"/>
    <property type="project" value="InterPro"/>
</dbReference>
<dbReference type="InterPro" id="IPR058031">
    <property type="entry name" value="AAA_lid_NorR"/>
</dbReference>
<dbReference type="InterPro" id="IPR002078">
    <property type="entry name" value="Sigma_54_int"/>
</dbReference>
<evidence type="ECO:0000256" key="4">
    <source>
        <dbReference type="ARBA" id="ARBA00023125"/>
    </source>
</evidence>